<comment type="caution">
    <text evidence="1">The sequence shown here is derived from an EMBL/GenBank/DDBJ whole genome shotgun (WGS) entry which is preliminary data.</text>
</comment>
<dbReference type="AlphaFoldDB" id="A0AAN8PKB0"/>
<proteinExistence type="predicted"/>
<protein>
    <submittedName>
        <fullName evidence="1">Uncharacterized protein</fullName>
    </submittedName>
</protein>
<gene>
    <name evidence="1" type="ORF">RUM43_005934</name>
</gene>
<dbReference type="EMBL" id="JAWJWE010000037">
    <property type="protein sequence ID" value="KAK6625635.1"/>
    <property type="molecule type" value="Genomic_DNA"/>
</dbReference>
<name>A0AAN8PKB0_POLSC</name>
<dbReference type="Proteomes" id="UP001372834">
    <property type="component" value="Unassembled WGS sequence"/>
</dbReference>
<evidence type="ECO:0000313" key="2">
    <source>
        <dbReference type="Proteomes" id="UP001372834"/>
    </source>
</evidence>
<organism evidence="1 2">
    <name type="scientific">Polyplax serrata</name>
    <name type="common">Common mouse louse</name>
    <dbReference type="NCBI Taxonomy" id="468196"/>
    <lineage>
        <taxon>Eukaryota</taxon>
        <taxon>Metazoa</taxon>
        <taxon>Ecdysozoa</taxon>
        <taxon>Arthropoda</taxon>
        <taxon>Hexapoda</taxon>
        <taxon>Insecta</taxon>
        <taxon>Pterygota</taxon>
        <taxon>Neoptera</taxon>
        <taxon>Paraneoptera</taxon>
        <taxon>Psocodea</taxon>
        <taxon>Troctomorpha</taxon>
        <taxon>Phthiraptera</taxon>
        <taxon>Anoplura</taxon>
        <taxon>Polyplacidae</taxon>
        <taxon>Polyplax</taxon>
    </lineage>
</organism>
<evidence type="ECO:0000313" key="1">
    <source>
        <dbReference type="EMBL" id="KAK6625635.1"/>
    </source>
</evidence>
<reference evidence="1 2" key="1">
    <citation type="submission" date="2023-10" db="EMBL/GenBank/DDBJ databases">
        <title>Genomes of two closely related lineages of the louse Polyplax serrata with different host specificities.</title>
        <authorList>
            <person name="Martinu J."/>
            <person name="Tarabai H."/>
            <person name="Stefka J."/>
            <person name="Hypsa V."/>
        </authorList>
    </citation>
    <scope>NUCLEOTIDE SEQUENCE [LARGE SCALE GENOMIC DNA]</scope>
    <source>
        <strain evidence="1">HR10_N</strain>
    </source>
</reference>
<sequence>MKLQIELRCGVNTFNVGIEVETHEQMGCEGRNGGSHVGGVGVGCGWRPVRGPCDMGETRSPDIHAVPFTCCRVMTIIMKIIEEENDESTGWMQATRANPLKRY</sequence>
<accession>A0AAN8PKB0</accession>